<dbReference type="AlphaFoldDB" id="W6QGA6"/>
<dbReference type="EMBL" id="HG792018">
    <property type="protein sequence ID" value="CDM35838.1"/>
    <property type="molecule type" value="Genomic_DNA"/>
</dbReference>
<organism evidence="1 2">
    <name type="scientific">Penicillium roqueforti (strain FM164)</name>
    <dbReference type="NCBI Taxonomy" id="1365484"/>
    <lineage>
        <taxon>Eukaryota</taxon>
        <taxon>Fungi</taxon>
        <taxon>Dikarya</taxon>
        <taxon>Ascomycota</taxon>
        <taxon>Pezizomycotina</taxon>
        <taxon>Eurotiomycetes</taxon>
        <taxon>Eurotiomycetidae</taxon>
        <taxon>Eurotiales</taxon>
        <taxon>Aspergillaceae</taxon>
        <taxon>Penicillium</taxon>
    </lineage>
</organism>
<name>W6QGA6_PENRF</name>
<dbReference type="Proteomes" id="UP000030686">
    <property type="component" value="Unassembled WGS sequence"/>
</dbReference>
<dbReference type="STRING" id="1365484.W6QGA6"/>
<keyword evidence="2" id="KW-1185">Reference proteome</keyword>
<proteinExistence type="predicted"/>
<accession>W6QGA6</accession>
<gene>
    <name evidence="1" type="ORF">PROQFM164_S04g000719</name>
</gene>
<evidence type="ECO:0000313" key="2">
    <source>
        <dbReference type="Proteomes" id="UP000030686"/>
    </source>
</evidence>
<sequence>MLNSESWDAWIAKWKHPPLEIAQQPIPAEYGTADFIKGPISGEPQIGRGVPPQSEDDQPVACSYRGLKTSSDSLDMLIFVART</sequence>
<evidence type="ECO:0000313" key="1">
    <source>
        <dbReference type="EMBL" id="CDM35838.1"/>
    </source>
</evidence>
<protein>
    <submittedName>
        <fullName evidence="1">Genomic scaffold, ProqFM164S04</fullName>
    </submittedName>
</protein>
<reference evidence="1" key="1">
    <citation type="journal article" date="2014" name="Nat. Commun.">
        <title>Multiple recent horizontal transfers of a large genomic region in cheese making fungi.</title>
        <authorList>
            <person name="Cheeseman K."/>
            <person name="Ropars J."/>
            <person name="Renault P."/>
            <person name="Dupont J."/>
            <person name="Gouzy J."/>
            <person name="Branca A."/>
            <person name="Abraham A.L."/>
            <person name="Ceppi M."/>
            <person name="Conseiller E."/>
            <person name="Debuchy R."/>
            <person name="Malagnac F."/>
            <person name="Goarin A."/>
            <person name="Silar P."/>
            <person name="Lacoste S."/>
            <person name="Sallet E."/>
            <person name="Bensimon A."/>
            <person name="Giraud T."/>
            <person name="Brygoo Y."/>
        </authorList>
    </citation>
    <scope>NUCLEOTIDE SEQUENCE [LARGE SCALE GENOMIC DNA]</scope>
    <source>
        <strain evidence="1">FM164</strain>
    </source>
</reference>
<dbReference type="OrthoDB" id="2440450at2759"/>